<protein>
    <submittedName>
        <fullName evidence="7">Uncharacterized protein</fullName>
    </submittedName>
</protein>
<evidence type="ECO:0000256" key="1">
    <source>
        <dbReference type="ARBA" id="ARBA00004123"/>
    </source>
</evidence>
<dbReference type="EMBL" id="BJWL01000015">
    <property type="protein sequence ID" value="GFZ01999.1"/>
    <property type="molecule type" value="Genomic_DNA"/>
</dbReference>
<dbReference type="InterPro" id="IPR015300">
    <property type="entry name" value="DNA-bd_pseudobarrel_sf"/>
</dbReference>
<dbReference type="OrthoDB" id="1588403at2759"/>
<dbReference type="GO" id="GO:0005634">
    <property type="term" value="C:nucleus"/>
    <property type="evidence" value="ECO:0007669"/>
    <property type="project" value="UniProtKB-SubCell"/>
</dbReference>
<keyword evidence="3" id="KW-0238">DNA-binding</keyword>
<reference evidence="7 8" key="1">
    <citation type="submission" date="2019-07" db="EMBL/GenBank/DDBJ databases">
        <title>De Novo Assembly of kiwifruit Actinidia rufa.</title>
        <authorList>
            <person name="Sugita-Konishi S."/>
            <person name="Sato K."/>
            <person name="Mori E."/>
            <person name="Abe Y."/>
            <person name="Kisaki G."/>
            <person name="Hamano K."/>
            <person name="Suezawa K."/>
            <person name="Otani M."/>
            <person name="Fukuda T."/>
            <person name="Manabe T."/>
            <person name="Gomi K."/>
            <person name="Tabuchi M."/>
            <person name="Akimitsu K."/>
            <person name="Kataoka I."/>
        </authorList>
    </citation>
    <scope>NUCLEOTIDE SEQUENCE [LARGE SCALE GENOMIC DNA]</scope>
    <source>
        <strain evidence="8">cv. Fuchu</strain>
    </source>
</reference>
<dbReference type="Proteomes" id="UP000585474">
    <property type="component" value="Unassembled WGS sequence"/>
</dbReference>
<comment type="subcellular location">
    <subcellularLocation>
        <location evidence="1">Nucleus</location>
    </subcellularLocation>
</comment>
<gene>
    <name evidence="7" type="ORF">Acr_15g0006080</name>
</gene>
<evidence type="ECO:0000256" key="3">
    <source>
        <dbReference type="ARBA" id="ARBA00023125"/>
    </source>
</evidence>
<feature type="region of interest" description="Disordered" evidence="6">
    <location>
        <begin position="164"/>
        <end position="192"/>
    </location>
</feature>
<comment type="caution">
    <text evidence="7">The sequence shown here is derived from an EMBL/GenBank/DDBJ whole genome shotgun (WGS) entry which is preliminary data.</text>
</comment>
<evidence type="ECO:0000256" key="2">
    <source>
        <dbReference type="ARBA" id="ARBA00023015"/>
    </source>
</evidence>
<evidence type="ECO:0000256" key="6">
    <source>
        <dbReference type="SAM" id="MobiDB-lite"/>
    </source>
</evidence>
<organism evidence="7 8">
    <name type="scientific">Actinidia rufa</name>
    <dbReference type="NCBI Taxonomy" id="165716"/>
    <lineage>
        <taxon>Eukaryota</taxon>
        <taxon>Viridiplantae</taxon>
        <taxon>Streptophyta</taxon>
        <taxon>Embryophyta</taxon>
        <taxon>Tracheophyta</taxon>
        <taxon>Spermatophyta</taxon>
        <taxon>Magnoliopsida</taxon>
        <taxon>eudicotyledons</taxon>
        <taxon>Gunneridae</taxon>
        <taxon>Pentapetalae</taxon>
        <taxon>asterids</taxon>
        <taxon>Ericales</taxon>
        <taxon>Actinidiaceae</taxon>
        <taxon>Actinidia</taxon>
    </lineage>
</organism>
<dbReference type="SUPFAM" id="SSF101936">
    <property type="entry name" value="DNA-binding pseudobarrel domain"/>
    <property type="match status" value="1"/>
</dbReference>
<keyword evidence="4" id="KW-0804">Transcription</keyword>
<sequence>MRNNLSDWWVALVEVHSLKSMDVVRFYRPVKPLCKNHYLFDFVKRSQQVARIPEFRPENYLVQSKITADSANVGSLVLPMQAVRTHFPVVGIPSETHAEERLYFTDAHTNEWIGAIAVSDSNTLSYMLTFGRTYHLKADDAIRFYRPVQPLNSRHFLIEIQERGAARTDPSQSGSAENDGDGHDSGQGVALL</sequence>
<keyword evidence="2" id="KW-0805">Transcription regulation</keyword>
<name>A0A7J0FTH0_9ERIC</name>
<evidence type="ECO:0000313" key="8">
    <source>
        <dbReference type="Proteomes" id="UP000585474"/>
    </source>
</evidence>
<evidence type="ECO:0000256" key="4">
    <source>
        <dbReference type="ARBA" id="ARBA00023163"/>
    </source>
</evidence>
<dbReference type="Gene3D" id="2.40.330.10">
    <property type="entry name" value="DNA-binding pseudobarrel domain"/>
    <property type="match status" value="1"/>
</dbReference>
<evidence type="ECO:0000256" key="5">
    <source>
        <dbReference type="ARBA" id="ARBA00023242"/>
    </source>
</evidence>
<keyword evidence="5" id="KW-0539">Nucleus</keyword>
<proteinExistence type="predicted"/>
<dbReference type="AlphaFoldDB" id="A0A7J0FTH0"/>
<accession>A0A7J0FTH0</accession>
<dbReference type="GO" id="GO:0003677">
    <property type="term" value="F:DNA binding"/>
    <property type="evidence" value="ECO:0007669"/>
    <property type="project" value="UniProtKB-KW"/>
</dbReference>
<keyword evidence="8" id="KW-1185">Reference proteome</keyword>
<evidence type="ECO:0000313" key="7">
    <source>
        <dbReference type="EMBL" id="GFZ01999.1"/>
    </source>
</evidence>